<dbReference type="SMART" id="SM00450">
    <property type="entry name" value="RHOD"/>
    <property type="match status" value="1"/>
</dbReference>
<organism evidence="3 4">
    <name type="scientific">Paenibacillus woosongensis</name>
    <dbReference type="NCBI Taxonomy" id="307580"/>
    <lineage>
        <taxon>Bacteria</taxon>
        <taxon>Bacillati</taxon>
        <taxon>Bacillota</taxon>
        <taxon>Bacilli</taxon>
        <taxon>Bacillales</taxon>
        <taxon>Paenibacillaceae</taxon>
        <taxon>Paenibacillus</taxon>
    </lineage>
</organism>
<dbReference type="InterPro" id="IPR001763">
    <property type="entry name" value="Rhodanese-like_dom"/>
</dbReference>
<feature type="domain" description="Rhodanese" evidence="2">
    <location>
        <begin position="43"/>
        <end position="127"/>
    </location>
</feature>
<protein>
    <submittedName>
        <fullName evidence="3">Rhodanese-like domain-containing protein</fullName>
    </submittedName>
</protein>
<dbReference type="CDD" id="cd00158">
    <property type="entry name" value="RHOD"/>
    <property type="match status" value="1"/>
</dbReference>
<keyword evidence="1" id="KW-0812">Transmembrane</keyword>
<feature type="transmembrane region" description="Helical" evidence="1">
    <location>
        <begin position="6"/>
        <end position="23"/>
    </location>
</feature>
<comment type="caution">
    <text evidence="3">The sequence shown here is derived from an EMBL/GenBank/DDBJ whole genome shotgun (WGS) entry which is preliminary data.</text>
</comment>
<evidence type="ECO:0000313" key="3">
    <source>
        <dbReference type="EMBL" id="MUG46506.1"/>
    </source>
</evidence>
<dbReference type="PANTHER" id="PTHR43031:SF18">
    <property type="entry name" value="RHODANESE-RELATED SULFURTRANSFERASES"/>
    <property type="match status" value="1"/>
</dbReference>
<sequence>MGTGTLINILFILLVVWFAYTRLRPAPGLKTLREEQFRNKMQSSRDPVLIDVRETGEYRRGHIPGAKNIPLSQLHGRLGEIPQDKDLLLYCQSGMRSKNAARILGKNGYSKLFHLAGGISSWRGKITK</sequence>
<dbReference type="EMBL" id="WNZW01000006">
    <property type="protein sequence ID" value="MUG46506.1"/>
    <property type="molecule type" value="Genomic_DNA"/>
</dbReference>
<proteinExistence type="predicted"/>
<dbReference type="RefSeq" id="WP_155611886.1">
    <property type="nucleotide sequence ID" value="NZ_WNZW01000006.1"/>
</dbReference>
<dbReference type="PANTHER" id="PTHR43031">
    <property type="entry name" value="FAD-DEPENDENT OXIDOREDUCTASE"/>
    <property type="match status" value="1"/>
</dbReference>
<dbReference type="PROSITE" id="PS50206">
    <property type="entry name" value="RHODANESE_3"/>
    <property type="match status" value="1"/>
</dbReference>
<dbReference type="Pfam" id="PF00581">
    <property type="entry name" value="Rhodanese"/>
    <property type="match status" value="1"/>
</dbReference>
<dbReference type="Proteomes" id="UP000447876">
    <property type="component" value="Unassembled WGS sequence"/>
</dbReference>
<keyword evidence="1" id="KW-1133">Transmembrane helix</keyword>
<name>A0A7X2Z2Y5_9BACL</name>
<dbReference type="InterPro" id="IPR050229">
    <property type="entry name" value="GlpE_sulfurtransferase"/>
</dbReference>
<dbReference type="OrthoDB" id="9800872at2"/>
<dbReference type="InterPro" id="IPR036873">
    <property type="entry name" value="Rhodanese-like_dom_sf"/>
</dbReference>
<accession>A0A7X2Z2Y5</accession>
<evidence type="ECO:0000313" key="4">
    <source>
        <dbReference type="Proteomes" id="UP000447876"/>
    </source>
</evidence>
<dbReference type="SUPFAM" id="SSF52821">
    <property type="entry name" value="Rhodanese/Cell cycle control phosphatase"/>
    <property type="match status" value="1"/>
</dbReference>
<evidence type="ECO:0000256" key="1">
    <source>
        <dbReference type="SAM" id="Phobius"/>
    </source>
</evidence>
<reference evidence="3 4" key="1">
    <citation type="submission" date="2019-11" db="EMBL/GenBank/DDBJ databases">
        <title>Draft genome sequences of five Paenibacillus species of dairy origin.</title>
        <authorList>
            <person name="Olajide A.M."/>
            <person name="Chen S."/>
            <person name="Lapointe G."/>
        </authorList>
    </citation>
    <scope>NUCLEOTIDE SEQUENCE [LARGE SCALE GENOMIC DNA]</scope>
    <source>
        <strain evidence="3 4">12CR55</strain>
    </source>
</reference>
<dbReference type="PROSITE" id="PS00380">
    <property type="entry name" value="RHODANESE_1"/>
    <property type="match status" value="1"/>
</dbReference>
<gene>
    <name evidence="3" type="ORF">GNP95_16080</name>
</gene>
<dbReference type="Gene3D" id="3.40.250.10">
    <property type="entry name" value="Rhodanese-like domain"/>
    <property type="match status" value="1"/>
</dbReference>
<dbReference type="InterPro" id="IPR001307">
    <property type="entry name" value="Thiosulphate_STrfase_CS"/>
</dbReference>
<evidence type="ECO:0000259" key="2">
    <source>
        <dbReference type="PROSITE" id="PS50206"/>
    </source>
</evidence>
<dbReference type="AlphaFoldDB" id="A0A7X2Z2Y5"/>
<keyword evidence="1" id="KW-0472">Membrane</keyword>
<dbReference type="GO" id="GO:0004792">
    <property type="term" value="F:thiosulfate-cyanide sulfurtransferase activity"/>
    <property type="evidence" value="ECO:0007669"/>
    <property type="project" value="InterPro"/>
</dbReference>